<gene>
    <name evidence="2" type="ORF">BDA96_05G169900</name>
</gene>
<dbReference type="Proteomes" id="UP000807115">
    <property type="component" value="Chromosome 5"/>
</dbReference>
<dbReference type="InterPro" id="IPR050148">
    <property type="entry name" value="Terpene_synthase-like"/>
</dbReference>
<reference evidence="2" key="1">
    <citation type="journal article" date="2019" name="BMC Genomics">
        <title>A new reference genome for Sorghum bicolor reveals high levels of sequence similarity between sweet and grain genotypes: implications for the genetics of sugar metabolism.</title>
        <authorList>
            <person name="Cooper E.A."/>
            <person name="Brenton Z.W."/>
            <person name="Flinn B.S."/>
            <person name="Jenkins J."/>
            <person name="Shu S."/>
            <person name="Flowers D."/>
            <person name="Luo F."/>
            <person name="Wang Y."/>
            <person name="Xia P."/>
            <person name="Barry K."/>
            <person name="Daum C."/>
            <person name="Lipzen A."/>
            <person name="Yoshinaga Y."/>
            <person name="Schmutz J."/>
            <person name="Saski C."/>
            <person name="Vermerris W."/>
            <person name="Kresovich S."/>
        </authorList>
    </citation>
    <scope>NUCLEOTIDE SEQUENCE</scope>
</reference>
<accession>A0A921QZ14</accession>
<name>A0A921QZ14_SORBI</name>
<dbReference type="EMBL" id="CM027684">
    <property type="protein sequence ID" value="KAG0530253.1"/>
    <property type="molecule type" value="Genomic_DNA"/>
</dbReference>
<dbReference type="InterPro" id="IPR036965">
    <property type="entry name" value="Terpene_synth_N_sf"/>
</dbReference>
<dbReference type="SUPFAM" id="SSF48239">
    <property type="entry name" value="Terpenoid cyclases/Protein prenyltransferases"/>
    <property type="match status" value="1"/>
</dbReference>
<dbReference type="PANTHER" id="PTHR31225">
    <property type="entry name" value="OS04G0344100 PROTEIN-RELATED"/>
    <property type="match status" value="1"/>
</dbReference>
<sequence length="249" mass="28133">MEPTATAGAGDNSAFEPSLWDDFFVSYTPPSSQMSEECMRERADELKREVHRMFEAVNGTSVAGLLMLVDALQRLGIDNYFHEEIDTTLSRVHTGDLEMRSSDELHIVALRFRLLRQHGHFVPTDVFDEFRDGTGNFNTCLTRDSKGLLSLYNAAHMAVPGEDVLDDAIAFARTHLEAMKGNLASPIADQICRALDIPLPRYMPQLETKHFITEYEQEDGHNATLLELARLDYCLTRSAHLKELRTICL</sequence>
<dbReference type="GO" id="GO:0016114">
    <property type="term" value="P:terpenoid biosynthetic process"/>
    <property type="evidence" value="ECO:0007669"/>
    <property type="project" value="InterPro"/>
</dbReference>
<evidence type="ECO:0000313" key="3">
    <source>
        <dbReference type="Proteomes" id="UP000807115"/>
    </source>
</evidence>
<comment type="caution">
    <text evidence="2">The sequence shown here is derived from an EMBL/GenBank/DDBJ whole genome shotgun (WGS) entry which is preliminary data.</text>
</comment>
<reference evidence="2" key="2">
    <citation type="submission" date="2020-10" db="EMBL/GenBank/DDBJ databases">
        <authorList>
            <person name="Cooper E.A."/>
            <person name="Brenton Z.W."/>
            <person name="Flinn B.S."/>
            <person name="Jenkins J."/>
            <person name="Shu S."/>
            <person name="Flowers D."/>
            <person name="Luo F."/>
            <person name="Wang Y."/>
            <person name="Xia P."/>
            <person name="Barry K."/>
            <person name="Daum C."/>
            <person name="Lipzen A."/>
            <person name="Yoshinaga Y."/>
            <person name="Schmutz J."/>
            <person name="Saski C."/>
            <person name="Vermerris W."/>
            <person name="Kresovich S."/>
        </authorList>
    </citation>
    <scope>NUCLEOTIDE SEQUENCE</scope>
</reference>
<proteinExistence type="predicted"/>
<feature type="domain" description="Terpene synthase N-terminal" evidence="1">
    <location>
        <begin position="19"/>
        <end position="195"/>
    </location>
</feature>
<evidence type="ECO:0000313" key="2">
    <source>
        <dbReference type="EMBL" id="KAG0530253.1"/>
    </source>
</evidence>
<dbReference type="FunFam" id="1.50.10.130:FF:000001">
    <property type="entry name" value="Isoprene synthase, chloroplastic"/>
    <property type="match status" value="1"/>
</dbReference>
<dbReference type="InterPro" id="IPR001906">
    <property type="entry name" value="Terpene_synth_N"/>
</dbReference>
<evidence type="ECO:0000259" key="1">
    <source>
        <dbReference type="Pfam" id="PF01397"/>
    </source>
</evidence>
<dbReference type="Gene3D" id="1.10.600.10">
    <property type="entry name" value="Farnesyl Diphosphate Synthase"/>
    <property type="match status" value="1"/>
</dbReference>
<dbReference type="GO" id="GO:0010333">
    <property type="term" value="F:terpene synthase activity"/>
    <property type="evidence" value="ECO:0007669"/>
    <property type="project" value="InterPro"/>
</dbReference>
<dbReference type="Pfam" id="PF01397">
    <property type="entry name" value="Terpene_synth"/>
    <property type="match status" value="1"/>
</dbReference>
<dbReference type="InterPro" id="IPR008930">
    <property type="entry name" value="Terpenoid_cyclase/PrenylTrfase"/>
</dbReference>
<organism evidence="2 3">
    <name type="scientific">Sorghum bicolor</name>
    <name type="common">Sorghum</name>
    <name type="synonym">Sorghum vulgare</name>
    <dbReference type="NCBI Taxonomy" id="4558"/>
    <lineage>
        <taxon>Eukaryota</taxon>
        <taxon>Viridiplantae</taxon>
        <taxon>Streptophyta</taxon>
        <taxon>Embryophyta</taxon>
        <taxon>Tracheophyta</taxon>
        <taxon>Spermatophyta</taxon>
        <taxon>Magnoliopsida</taxon>
        <taxon>Liliopsida</taxon>
        <taxon>Poales</taxon>
        <taxon>Poaceae</taxon>
        <taxon>PACMAD clade</taxon>
        <taxon>Panicoideae</taxon>
        <taxon>Andropogonodae</taxon>
        <taxon>Andropogoneae</taxon>
        <taxon>Sorghinae</taxon>
        <taxon>Sorghum</taxon>
    </lineage>
</organism>
<dbReference type="Gene3D" id="1.50.10.130">
    <property type="entry name" value="Terpene synthase, N-terminal domain"/>
    <property type="match status" value="1"/>
</dbReference>
<dbReference type="InterPro" id="IPR008949">
    <property type="entry name" value="Isoprenoid_synthase_dom_sf"/>
</dbReference>
<protein>
    <recommendedName>
        <fullName evidence="1">Terpene synthase N-terminal domain-containing protein</fullName>
    </recommendedName>
</protein>
<dbReference type="AlphaFoldDB" id="A0A921QZ14"/>
<dbReference type="PANTHER" id="PTHR31225:SF63">
    <property type="entry name" value="BETA-SELINENE SYNTHASE"/>
    <property type="match status" value="1"/>
</dbReference>